<organism evidence="1 2">
    <name type="scientific">Leptospira ryugenii</name>
    <dbReference type="NCBI Taxonomy" id="1917863"/>
    <lineage>
        <taxon>Bacteria</taxon>
        <taxon>Pseudomonadati</taxon>
        <taxon>Spirochaetota</taxon>
        <taxon>Spirochaetia</taxon>
        <taxon>Leptospirales</taxon>
        <taxon>Leptospiraceae</taxon>
        <taxon>Leptospira</taxon>
    </lineage>
</organism>
<name>A0A2P2DYG0_9LEPT</name>
<accession>A0A2P2DYG0</accession>
<sequence>MKHENESKSIELTAVRNLLQVSGEESTYLEKLNSSELTNLKHQILQSVQDGQKEIFGTIAKVSKYMPNFLNAKVSQDILGPQITANLSYFLPPKEAIGIASHFPSRFFADVVEHLVPEKISEMIALTPFPQMRDAVQELVKRGNFFVIGSLIDYTPLPSVDKIARGIADPAHLIQITYFCRDKERVLALFREFGTEKIFEVIRAGLREELFSMMQSIYQYADEMLLTLTENSIREKDPSLLGRYGELIGKRL</sequence>
<keyword evidence="2" id="KW-1185">Reference proteome</keyword>
<evidence type="ECO:0000313" key="2">
    <source>
        <dbReference type="Proteomes" id="UP000245133"/>
    </source>
</evidence>
<reference evidence="1 2" key="1">
    <citation type="submission" date="2018-02" db="EMBL/GenBank/DDBJ databases">
        <title>Novel Leptospira species isolated from soil and water in Japan.</title>
        <authorList>
            <person name="Nakao R."/>
            <person name="Masuzawa T."/>
        </authorList>
    </citation>
    <scope>NUCLEOTIDE SEQUENCE [LARGE SCALE GENOMIC DNA]</scope>
    <source>
        <strain evidence="1 2">YH101</strain>
    </source>
</reference>
<dbReference type="OrthoDB" id="348113at2"/>
<dbReference type="EMBL" id="BFBB01000003">
    <property type="protein sequence ID" value="GBF49669.1"/>
    <property type="molecule type" value="Genomic_DNA"/>
</dbReference>
<dbReference type="Proteomes" id="UP000245133">
    <property type="component" value="Unassembled WGS sequence"/>
</dbReference>
<evidence type="ECO:0000313" key="1">
    <source>
        <dbReference type="EMBL" id="GBF49669.1"/>
    </source>
</evidence>
<proteinExistence type="predicted"/>
<comment type="caution">
    <text evidence="1">The sequence shown here is derived from an EMBL/GenBank/DDBJ whole genome shotgun (WGS) entry which is preliminary data.</text>
</comment>
<dbReference type="RefSeq" id="WP_108974748.1">
    <property type="nucleotide sequence ID" value="NZ_BFBB01000003.1"/>
</dbReference>
<dbReference type="AlphaFoldDB" id="A0A2P2DYG0"/>
<gene>
    <name evidence="1" type="ORF">LPTSP4_11850</name>
</gene>
<protein>
    <submittedName>
        <fullName evidence="1">Uncharacterized protein</fullName>
    </submittedName>
</protein>